<name>A0A411BTJ2_9CAUD</name>
<evidence type="ECO:0000313" key="1">
    <source>
        <dbReference type="EMBL" id="QAY04879.1"/>
    </source>
</evidence>
<gene>
    <name evidence="1" type="primary">25</name>
    <name evidence="1" type="ORF">SEA_OCHI17_25</name>
</gene>
<dbReference type="KEGG" id="vg:65118749"/>
<sequence>MVANTTRKGCAISIGSGGGAACRSNCRNVSASPLGGSISSGTEPTS</sequence>
<protein>
    <submittedName>
        <fullName evidence="1">Uncharacterized protein</fullName>
    </submittedName>
</protein>
<reference evidence="1 2" key="1">
    <citation type="submission" date="2019-01" db="EMBL/GenBank/DDBJ databases">
        <authorList>
            <person name="Arabshahi J."/>
            <person name="Bell S."/>
            <person name="Chan J."/>
            <person name="Haskins E."/>
            <person name="Kerstiens E."/>
            <person name="Novak L."/>
            <person name="Okekeogbu I."/>
            <person name="Otero A."/>
            <person name="Smith G."/>
            <person name="Li Y."/>
            <person name="Clase K.L."/>
            <person name="Curtis N."/>
            <person name="Kistler A.B."/>
            <person name="Roscher J.E."/>
            <person name="Garlena R.A."/>
            <person name="Russell D.A."/>
            <person name="Pope W.H."/>
            <person name="Jacobs-Sera D."/>
            <person name="Hatfull G.F."/>
        </authorList>
    </citation>
    <scope>NUCLEOTIDE SEQUENCE [LARGE SCALE GENOMIC DNA]</scope>
</reference>
<dbReference type="RefSeq" id="YP_010101039.1">
    <property type="nucleotide sequence ID" value="NC_055787.1"/>
</dbReference>
<dbReference type="EMBL" id="MK359307">
    <property type="protein sequence ID" value="QAY04879.1"/>
    <property type="molecule type" value="Genomic_DNA"/>
</dbReference>
<dbReference type="Proteomes" id="UP000289975">
    <property type="component" value="Segment"/>
</dbReference>
<accession>A0A411BTJ2</accession>
<dbReference type="GeneID" id="65118749"/>
<proteinExistence type="predicted"/>
<organism evidence="1 2">
    <name type="scientific">Mycobacterium phage Ochi17</name>
    <dbReference type="NCBI Taxonomy" id="2502425"/>
    <lineage>
        <taxon>Viruses</taxon>
        <taxon>Duplodnaviria</taxon>
        <taxon>Heunggongvirae</taxon>
        <taxon>Uroviricota</taxon>
        <taxon>Caudoviricetes</taxon>
        <taxon>Gracegardnervirinae</taxon>
        <taxon>Cheoctovirus</taxon>
        <taxon>Cheoctovirus ochi17</taxon>
    </lineage>
</organism>
<evidence type="ECO:0000313" key="2">
    <source>
        <dbReference type="Proteomes" id="UP000289975"/>
    </source>
</evidence>
<keyword evidence="2" id="KW-1185">Reference proteome</keyword>
<dbReference type="PROSITE" id="PS51257">
    <property type="entry name" value="PROKAR_LIPOPROTEIN"/>
    <property type="match status" value="1"/>
</dbReference>